<reference evidence="1" key="1">
    <citation type="journal article" date="2015" name="Nature">
        <title>Complex archaea that bridge the gap between prokaryotes and eukaryotes.</title>
        <authorList>
            <person name="Spang A."/>
            <person name="Saw J.H."/>
            <person name="Jorgensen S.L."/>
            <person name="Zaremba-Niedzwiedzka K."/>
            <person name="Martijn J."/>
            <person name="Lind A.E."/>
            <person name="van Eijk R."/>
            <person name="Schleper C."/>
            <person name="Guy L."/>
            <person name="Ettema T.J."/>
        </authorList>
    </citation>
    <scope>NUCLEOTIDE SEQUENCE</scope>
</reference>
<sequence>MKLNEIKRIVRQEIVARSKMKQQLHEGMSRKDFIMMAQEIRKASPKHRAVLTAFAIVLGKNQNPQFDVERFKDAVNKPGKL</sequence>
<proteinExistence type="predicted"/>
<gene>
    <name evidence="1" type="ORF">LCGC14_1667870</name>
</gene>
<dbReference type="AlphaFoldDB" id="A0A0F9KS77"/>
<dbReference type="EMBL" id="LAZR01014267">
    <property type="protein sequence ID" value="KKM18225.1"/>
    <property type="molecule type" value="Genomic_DNA"/>
</dbReference>
<organism evidence="1">
    <name type="scientific">marine sediment metagenome</name>
    <dbReference type="NCBI Taxonomy" id="412755"/>
    <lineage>
        <taxon>unclassified sequences</taxon>
        <taxon>metagenomes</taxon>
        <taxon>ecological metagenomes</taxon>
    </lineage>
</organism>
<evidence type="ECO:0000313" key="1">
    <source>
        <dbReference type="EMBL" id="KKM18225.1"/>
    </source>
</evidence>
<accession>A0A0F9KS77</accession>
<protein>
    <submittedName>
        <fullName evidence="1">Uncharacterized protein</fullName>
    </submittedName>
</protein>
<name>A0A0F9KS77_9ZZZZ</name>
<comment type="caution">
    <text evidence="1">The sequence shown here is derived from an EMBL/GenBank/DDBJ whole genome shotgun (WGS) entry which is preliminary data.</text>
</comment>